<organism evidence="2 3">
    <name type="scientific">Parathielavia hyrcaniae</name>
    <dbReference type="NCBI Taxonomy" id="113614"/>
    <lineage>
        <taxon>Eukaryota</taxon>
        <taxon>Fungi</taxon>
        <taxon>Dikarya</taxon>
        <taxon>Ascomycota</taxon>
        <taxon>Pezizomycotina</taxon>
        <taxon>Sordariomycetes</taxon>
        <taxon>Sordariomycetidae</taxon>
        <taxon>Sordariales</taxon>
        <taxon>Chaetomiaceae</taxon>
        <taxon>Parathielavia</taxon>
    </lineage>
</organism>
<feature type="region of interest" description="Disordered" evidence="1">
    <location>
        <begin position="19"/>
        <end position="49"/>
    </location>
</feature>
<dbReference type="AlphaFoldDB" id="A0AAN6Q120"/>
<accession>A0AAN6Q120</accession>
<feature type="compositionally biased region" description="Polar residues" evidence="1">
    <location>
        <begin position="20"/>
        <end position="46"/>
    </location>
</feature>
<evidence type="ECO:0000313" key="3">
    <source>
        <dbReference type="Proteomes" id="UP001305647"/>
    </source>
</evidence>
<proteinExistence type="predicted"/>
<gene>
    <name evidence="2" type="ORF">N658DRAFT_204613</name>
</gene>
<protein>
    <submittedName>
        <fullName evidence="2">Uncharacterized protein</fullName>
    </submittedName>
</protein>
<reference evidence="2" key="1">
    <citation type="journal article" date="2023" name="Mol. Phylogenet. Evol.">
        <title>Genome-scale phylogeny and comparative genomics of the fungal order Sordariales.</title>
        <authorList>
            <person name="Hensen N."/>
            <person name="Bonometti L."/>
            <person name="Westerberg I."/>
            <person name="Brannstrom I.O."/>
            <person name="Guillou S."/>
            <person name="Cros-Aarteil S."/>
            <person name="Calhoun S."/>
            <person name="Haridas S."/>
            <person name="Kuo A."/>
            <person name="Mondo S."/>
            <person name="Pangilinan J."/>
            <person name="Riley R."/>
            <person name="LaButti K."/>
            <person name="Andreopoulos B."/>
            <person name="Lipzen A."/>
            <person name="Chen C."/>
            <person name="Yan M."/>
            <person name="Daum C."/>
            <person name="Ng V."/>
            <person name="Clum A."/>
            <person name="Steindorff A."/>
            <person name="Ohm R.A."/>
            <person name="Martin F."/>
            <person name="Silar P."/>
            <person name="Natvig D.O."/>
            <person name="Lalanne C."/>
            <person name="Gautier V."/>
            <person name="Ament-Velasquez S.L."/>
            <person name="Kruys A."/>
            <person name="Hutchinson M.I."/>
            <person name="Powell A.J."/>
            <person name="Barry K."/>
            <person name="Miller A.N."/>
            <person name="Grigoriev I.V."/>
            <person name="Debuchy R."/>
            <person name="Gladieux P."/>
            <person name="Hiltunen Thoren M."/>
            <person name="Johannesson H."/>
        </authorList>
    </citation>
    <scope>NUCLEOTIDE SEQUENCE</scope>
    <source>
        <strain evidence="2">CBS 757.83</strain>
    </source>
</reference>
<sequence length="155" mass="17153">MAGSWPGSKHNTLALRITQPDRSSNPAWLAPSNATAESHLSLTSEARGQRTIEPRARRCHRHVPLPAYILRKCSSECPFDAIQNQSAPGEPQPSAALCLDRTRHRVSASQPPYYHLSRSNRGLCHLKQTARPLITSFRVGSHTCAGQHFPICWAV</sequence>
<keyword evidence="3" id="KW-1185">Reference proteome</keyword>
<evidence type="ECO:0000313" key="2">
    <source>
        <dbReference type="EMBL" id="KAK4099067.1"/>
    </source>
</evidence>
<name>A0AAN6Q120_9PEZI</name>
<evidence type="ECO:0000256" key="1">
    <source>
        <dbReference type="SAM" id="MobiDB-lite"/>
    </source>
</evidence>
<dbReference type="EMBL" id="MU863653">
    <property type="protein sequence ID" value="KAK4099067.1"/>
    <property type="molecule type" value="Genomic_DNA"/>
</dbReference>
<comment type="caution">
    <text evidence="2">The sequence shown here is derived from an EMBL/GenBank/DDBJ whole genome shotgun (WGS) entry which is preliminary data.</text>
</comment>
<dbReference type="Proteomes" id="UP001305647">
    <property type="component" value="Unassembled WGS sequence"/>
</dbReference>
<reference evidence="2" key="2">
    <citation type="submission" date="2023-05" db="EMBL/GenBank/DDBJ databases">
        <authorList>
            <consortium name="Lawrence Berkeley National Laboratory"/>
            <person name="Steindorff A."/>
            <person name="Hensen N."/>
            <person name="Bonometti L."/>
            <person name="Westerberg I."/>
            <person name="Brannstrom I.O."/>
            <person name="Guillou S."/>
            <person name="Cros-Aarteil S."/>
            <person name="Calhoun S."/>
            <person name="Haridas S."/>
            <person name="Kuo A."/>
            <person name="Mondo S."/>
            <person name="Pangilinan J."/>
            <person name="Riley R."/>
            <person name="Labutti K."/>
            <person name="Andreopoulos B."/>
            <person name="Lipzen A."/>
            <person name="Chen C."/>
            <person name="Yanf M."/>
            <person name="Daum C."/>
            <person name="Ng V."/>
            <person name="Clum A."/>
            <person name="Ohm R."/>
            <person name="Martin F."/>
            <person name="Silar P."/>
            <person name="Natvig D."/>
            <person name="Lalanne C."/>
            <person name="Gautier V."/>
            <person name="Ament-Velasquez S.L."/>
            <person name="Kruys A."/>
            <person name="Hutchinson M.I."/>
            <person name="Powell A.J."/>
            <person name="Barry K."/>
            <person name="Miller A.N."/>
            <person name="Grigoriev I.V."/>
            <person name="Debuchy R."/>
            <person name="Gladieux P."/>
            <person name="Thoren M.H."/>
            <person name="Johannesson H."/>
        </authorList>
    </citation>
    <scope>NUCLEOTIDE SEQUENCE</scope>
    <source>
        <strain evidence="2">CBS 757.83</strain>
    </source>
</reference>